<dbReference type="Gene3D" id="3.50.50.60">
    <property type="entry name" value="FAD/NAD(P)-binding domain"/>
    <property type="match status" value="2"/>
</dbReference>
<sequence length="284" mass="29353">MRQLVVIGNGMVGHRLVEAVLSRDTDTPWHITVLGEEPRPAYDRVALSSYFDGAGEEELRLPQLSDRPGVETLLGESAAALDRGARTVTTSTGRVLTYDALVLATGSSAFVPPVPGRDLPGCHTYRTIDDLVDVAATAAAATGRGDAAGVVVGGGLLGLEAANALKLLGMDAHVVEMAPWLMPRQVDEGGGAVLGRLIAETGVTCHTAAGLAGIEPAPDGAGLRVLLGEQGPDQRRIDAGIVVFSVGVRPRDELARAAGLEIGPRGGVAIDSTCRTSDPRIYAV</sequence>
<feature type="non-terminal residue" evidence="9">
    <location>
        <position position="284"/>
    </location>
</feature>
<dbReference type="SUPFAM" id="SSF51905">
    <property type="entry name" value="FAD/NAD(P)-binding domain"/>
    <property type="match status" value="2"/>
</dbReference>
<keyword evidence="6" id="KW-0408">Iron</keyword>
<evidence type="ECO:0000256" key="5">
    <source>
        <dbReference type="ARBA" id="ARBA00023002"/>
    </source>
</evidence>
<comment type="caution">
    <text evidence="9">The sequence shown here is derived from an EMBL/GenBank/DDBJ whole genome shotgun (WGS) entry which is preliminary data.</text>
</comment>
<dbReference type="EMBL" id="JBHTHR010001147">
    <property type="protein sequence ID" value="MFD0803824.1"/>
    <property type="molecule type" value="Genomic_DNA"/>
</dbReference>
<keyword evidence="3" id="KW-0349">Heme</keyword>
<reference evidence="10" key="1">
    <citation type="journal article" date="2019" name="Int. J. Syst. Evol. Microbiol.">
        <title>The Global Catalogue of Microorganisms (GCM) 10K type strain sequencing project: providing services to taxonomists for standard genome sequencing and annotation.</title>
        <authorList>
            <consortium name="The Broad Institute Genomics Platform"/>
            <consortium name="The Broad Institute Genome Sequencing Center for Infectious Disease"/>
            <person name="Wu L."/>
            <person name="Ma J."/>
        </authorList>
    </citation>
    <scope>NUCLEOTIDE SEQUENCE [LARGE SCALE GENOMIC DNA]</scope>
    <source>
        <strain evidence="10">CCUG 63369</strain>
    </source>
</reference>
<dbReference type="PANTHER" id="PTHR43809:SF1">
    <property type="entry name" value="NITRITE REDUCTASE (NADH) LARGE SUBUNIT"/>
    <property type="match status" value="1"/>
</dbReference>
<keyword evidence="4" id="KW-0479">Metal-binding</keyword>
<evidence type="ECO:0000256" key="3">
    <source>
        <dbReference type="ARBA" id="ARBA00022617"/>
    </source>
</evidence>
<organism evidence="9 10">
    <name type="scientific">Streptomonospora algeriensis</name>
    <dbReference type="NCBI Taxonomy" id="995084"/>
    <lineage>
        <taxon>Bacteria</taxon>
        <taxon>Bacillati</taxon>
        <taxon>Actinomycetota</taxon>
        <taxon>Actinomycetes</taxon>
        <taxon>Streptosporangiales</taxon>
        <taxon>Nocardiopsidaceae</taxon>
        <taxon>Streptomonospora</taxon>
    </lineage>
</organism>
<protein>
    <submittedName>
        <fullName evidence="9">NAD(P)/FAD-dependent oxidoreductase</fullName>
    </submittedName>
</protein>
<evidence type="ECO:0000259" key="8">
    <source>
        <dbReference type="Pfam" id="PF07992"/>
    </source>
</evidence>
<dbReference type="PRINTS" id="PR00411">
    <property type="entry name" value="PNDRDTASEI"/>
</dbReference>
<evidence type="ECO:0000256" key="6">
    <source>
        <dbReference type="ARBA" id="ARBA00023004"/>
    </source>
</evidence>
<comment type="pathway">
    <text evidence="2">Nitrogen metabolism; nitrate reduction (assimilation).</text>
</comment>
<keyword evidence="5" id="KW-0560">Oxidoreductase</keyword>
<dbReference type="PRINTS" id="PR00368">
    <property type="entry name" value="FADPNR"/>
</dbReference>
<name>A0ABW3BM08_9ACTN</name>
<evidence type="ECO:0000313" key="10">
    <source>
        <dbReference type="Proteomes" id="UP001596956"/>
    </source>
</evidence>
<comment type="cofactor">
    <cofactor evidence="1">
        <name>siroheme</name>
        <dbReference type="ChEBI" id="CHEBI:60052"/>
    </cofactor>
</comment>
<evidence type="ECO:0000313" key="9">
    <source>
        <dbReference type="EMBL" id="MFD0803824.1"/>
    </source>
</evidence>
<evidence type="ECO:0000256" key="1">
    <source>
        <dbReference type="ARBA" id="ARBA00001929"/>
    </source>
</evidence>
<dbReference type="Pfam" id="PF07992">
    <property type="entry name" value="Pyr_redox_2"/>
    <property type="match status" value="1"/>
</dbReference>
<keyword evidence="10" id="KW-1185">Reference proteome</keyword>
<gene>
    <name evidence="9" type="ORF">ACFQZU_21240</name>
</gene>
<evidence type="ECO:0000256" key="4">
    <source>
        <dbReference type="ARBA" id="ARBA00022723"/>
    </source>
</evidence>
<accession>A0ABW3BM08</accession>
<dbReference type="InterPro" id="IPR036188">
    <property type="entry name" value="FAD/NAD-bd_sf"/>
</dbReference>
<dbReference type="Proteomes" id="UP001596956">
    <property type="component" value="Unassembled WGS sequence"/>
</dbReference>
<dbReference type="InterPro" id="IPR023753">
    <property type="entry name" value="FAD/NAD-binding_dom"/>
</dbReference>
<dbReference type="PANTHER" id="PTHR43809">
    <property type="entry name" value="NITRITE REDUCTASE (NADH) LARGE SUBUNIT"/>
    <property type="match status" value="1"/>
</dbReference>
<evidence type="ECO:0000256" key="7">
    <source>
        <dbReference type="ARBA" id="ARBA00023014"/>
    </source>
</evidence>
<proteinExistence type="predicted"/>
<feature type="domain" description="FAD/NAD(P)-binding" evidence="8">
    <location>
        <begin position="3"/>
        <end position="284"/>
    </location>
</feature>
<evidence type="ECO:0000256" key="2">
    <source>
        <dbReference type="ARBA" id="ARBA00005096"/>
    </source>
</evidence>
<keyword evidence="7" id="KW-0411">Iron-sulfur</keyword>
<dbReference type="InterPro" id="IPR052034">
    <property type="entry name" value="NasD-like"/>
</dbReference>